<sequence length="135" mass="15416">MQKLKLLYVDDEPANLINFKISFKSRYEVLTADSAQEGLEIFQADPEIALVIADQRMPDMSGIAMLGAMRKINPDVVRIVLTGYTEVTDLIDAINKGEIFQYVIKPWDENEFLQILSQAEECYLLTREHNRTSST</sequence>
<evidence type="ECO:0000259" key="3">
    <source>
        <dbReference type="PROSITE" id="PS50110"/>
    </source>
</evidence>
<evidence type="ECO:0000313" key="4">
    <source>
        <dbReference type="EMBL" id="MBC8208841.1"/>
    </source>
</evidence>
<dbReference type="CDD" id="cd17569">
    <property type="entry name" value="REC_HupR-like"/>
    <property type="match status" value="1"/>
</dbReference>
<keyword evidence="1 2" id="KW-0597">Phosphoprotein</keyword>
<name>A0A8J6NBM8_9BACT</name>
<accession>A0A8J6NBM8</accession>
<dbReference type="InterPro" id="IPR001789">
    <property type="entry name" value="Sig_transdc_resp-reg_receiver"/>
</dbReference>
<feature type="modified residue" description="4-aspartylphosphate" evidence="2">
    <location>
        <position position="54"/>
    </location>
</feature>
<dbReference type="InterPro" id="IPR011006">
    <property type="entry name" value="CheY-like_superfamily"/>
</dbReference>
<protein>
    <submittedName>
        <fullName evidence="4">Response regulator</fullName>
    </submittedName>
</protein>
<dbReference type="PROSITE" id="PS50110">
    <property type="entry name" value="RESPONSE_REGULATORY"/>
    <property type="match status" value="1"/>
</dbReference>
<dbReference type="SMART" id="SM00448">
    <property type="entry name" value="REC"/>
    <property type="match status" value="1"/>
</dbReference>
<dbReference type="Pfam" id="PF00072">
    <property type="entry name" value="Response_reg"/>
    <property type="match status" value="1"/>
</dbReference>
<gene>
    <name evidence="4" type="ORF">H8E79_06705</name>
</gene>
<dbReference type="AlphaFoldDB" id="A0A8J6NBM8"/>
<dbReference type="InterPro" id="IPR050595">
    <property type="entry name" value="Bact_response_regulator"/>
</dbReference>
<dbReference type="PANTHER" id="PTHR44591:SF19">
    <property type="entry name" value="TWO-COMPONENT RESPONSE REGULATOR-RELATED"/>
    <property type="match status" value="1"/>
</dbReference>
<organism evidence="4 5">
    <name type="scientific">Candidatus Desulfatifera sulfidica</name>
    <dbReference type="NCBI Taxonomy" id="2841691"/>
    <lineage>
        <taxon>Bacteria</taxon>
        <taxon>Pseudomonadati</taxon>
        <taxon>Thermodesulfobacteriota</taxon>
        <taxon>Desulfobulbia</taxon>
        <taxon>Desulfobulbales</taxon>
        <taxon>Desulfobulbaceae</taxon>
        <taxon>Candidatus Desulfatifera</taxon>
    </lineage>
</organism>
<reference evidence="4 5" key="1">
    <citation type="submission" date="2020-08" db="EMBL/GenBank/DDBJ databases">
        <title>Bridging the membrane lipid divide: bacteria of the FCB group superphylum have the potential to synthesize archaeal ether lipids.</title>
        <authorList>
            <person name="Villanueva L."/>
            <person name="Von Meijenfeldt F.A.B."/>
            <person name="Westbye A.B."/>
            <person name="Yadav S."/>
            <person name="Hopmans E.C."/>
            <person name="Dutilh B.E."/>
            <person name="Sinninghe Damste J.S."/>
        </authorList>
    </citation>
    <scope>NUCLEOTIDE SEQUENCE [LARGE SCALE GENOMIC DNA]</scope>
    <source>
        <strain evidence="4">NIOZ-UU81</strain>
    </source>
</reference>
<dbReference type="PANTHER" id="PTHR44591">
    <property type="entry name" value="STRESS RESPONSE REGULATOR PROTEIN 1"/>
    <property type="match status" value="1"/>
</dbReference>
<dbReference type="Proteomes" id="UP000599024">
    <property type="component" value="Unassembled WGS sequence"/>
</dbReference>
<dbReference type="SUPFAM" id="SSF52172">
    <property type="entry name" value="CheY-like"/>
    <property type="match status" value="1"/>
</dbReference>
<comment type="caution">
    <text evidence="4">The sequence shown here is derived from an EMBL/GenBank/DDBJ whole genome shotgun (WGS) entry which is preliminary data.</text>
</comment>
<dbReference type="EMBL" id="JACNLK010000056">
    <property type="protein sequence ID" value="MBC8208841.1"/>
    <property type="molecule type" value="Genomic_DNA"/>
</dbReference>
<evidence type="ECO:0000256" key="1">
    <source>
        <dbReference type="ARBA" id="ARBA00022553"/>
    </source>
</evidence>
<feature type="domain" description="Response regulatory" evidence="3">
    <location>
        <begin position="5"/>
        <end position="120"/>
    </location>
</feature>
<dbReference type="Gene3D" id="3.40.50.2300">
    <property type="match status" value="1"/>
</dbReference>
<dbReference type="GO" id="GO:0000160">
    <property type="term" value="P:phosphorelay signal transduction system"/>
    <property type="evidence" value="ECO:0007669"/>
    <property type="project" value="InterPro"/>
</dbReference>
<proteinExistence type="predicted"/>
<evidence type="ECO:0000256" key="2">
    <source>
        <dbReference type="PROSITE-ProRule" id="PRU00169"/>
    </source>
</evidence>
<evidence type="ECO:0000313" key="5">
    <source>
        <dbReference type="Proteomes" id="UP000599024"/>
    </source>
</evidence>